<dbReference type="InterPro" id="IPR044060">
    <property type="entry name" value="Bacterial_rp_domain"/>
</dbReference>
<evidence type="ECO:0000313" key="4">
    <source>
        <dbReference type="EMBL" id="NSJ86674.1"/>
    </source>
</evidence>
<comment type="caution">
    <text evidence="4">The sequence shown here is derived from an EMBL/GenBank/DDBJ whole genome shotgun (WGS) entry which is preliminary data.</text>
</comment>
<feature type="region of interest" description="Disordered" evidence="1">
    <location>
        <begin position="1169"/>
        <end position="1193"/>
    </location>
</feature>
<dbReference type="SUPFAM" id="SSF51126">
    <property type="entry name" value="Pectin lyase-like"/>
    <property type="match status" value="1"/>
</dbReference>
<dbReference type="Gene3D" id="2.160.20.10">
    <property type="entry name" value="Single-stranded right-handed beta-helix, Pectin lyase-like"/>
    <property type="match status" value="1"/>
</dbReference>
<accession>A0ABX2I928</accession>
<proteinExistence type="predicted"/>
<sequence length="1222" mass="134502">MEKGRLLIAGQFPLQDFALDNLLVTTNEELSGKECTVKLETYTDGKLDPEHKGGTLTADKLSGYSGEWINLTPKANHGYVFAKYETSTDNLVPIENNRFQLNEKFPEITVKAYFETRKPGKYEIFFEDFGGNPGTLPEGIRVSEGELFVDVPSGKNANAYSPVVDWKKLDGKKGYRISVDARRTTDAGGTLQISFRDGGSFDSRYVVAINSQGSAMLRRFYNGENKELKKGNFQLTDKPAHVVIEVVENKVTVFINGKEILNYTDQENWKGMKPGVQLINMTPGAPVAFDNLLIEQICEKKPVEVISIYNGTEDTEHKAGVASSDIKEAEERQRVTLTAIAKAGYRLKEYQVEGMENVQIQDGAFLMPAGDYSSLKVKAIFETDKLREGKTFYVDSENGDDSAEGTSEKTAWKSLNRVKEYGSFVPGDKILLKRGSVFVGQQLAFQGMGAEGKPIEISAYGEGKLPRLEGNGQVENVVSLYNQEYVEIRNLEITNLDKKYSTEFKLNGSNNKEKPLRAMNVSIRDFGTASGIVIEDCYIHDINGNINLKWNGGIFFDVKTNIQNGVLAGIPSKYDNVRISGCTFERVDRSAIKLVSSQWCNQWEKNDPGVPVNWYPSTNVVVENNYMEYIGGDGITVRDTDGALIEHNLAKDCRFQNTGYNVGIWPFEAANTVLQYNEAYETHGTTDGQGLDCDHASSNSVMQYNYSHNNEGGFMLIMGGYPHTGATVRYNISQNDRDKTFEFAQGLPKGTMIYNNTIYSNQVLDKGVFFLSNTGAGVGVNDGFAFNNVFSYPQGQKAYGGDAQGIGLVQEHMKIYNNAYTGGMSAFEADAKPLQAEDLGIVELGSAPETHEGKDAVTGSSGLLDGYKLQEGSALIDKGLTVDEAWKHFGGSKLVDGRNYSPREFFEKVKDNKKYPSIDCIMGNNFPEVPGVSYDRDFFGESIISGKPDIGAAEYQREEPEKPEPPQAVLLESISIQKAPEKTAYTEGETFNPKGMEVEAKFSDGNTKDVTGEISYSEETLKVSDKEMVISYTYEGITKKATQGIAVKTKEEPQPPTQGEPEKPQQPENPDTSGWEIEAVEIVPEKAELKAGESKQFTVDVKGKGEFSKEVSWELVGKHHEDTYIDEKGTLYVSKAEAAGEVKVKAGSKADAKKFDEAVVKIKTAQTQVPGTNVNNNGDDSTTGKPAGNQGVQTGDESHVVILLGLLAVSGGAMLLCKRKRQ</sequence>
<dbReference type="InterPro" id="IPR006626">
    <property type="entry name" value="PbH1"/>
</dbReference>
<evidence type="ECO:0000313" key="5">
    <source>
        <dbReference type="Proteomes" id="UP000822142"/>
    </source>
</evidence>
<gene>
    <name evidence="4" type="ORF">G5A70_10930</name>
</gene>
<dbReference type="InterPro" id="IPR039448">
    <property type="entry name" value="Beta_helix"/>
</dbReference>
<feature type="domain" description="Right handed beta helix" evidence="2">
    <location>
        <begin position="612"/>
        <end position="757"/>
    </location>
</feature>
<dbReference type="Pfam" id="PF13229">
    <property type="entry name" value="Beta_helix"/>
    <property type="match status" value="1"/>
</dbReference>
<reference evidence="4 5" key="1">
    <citation type="journal article" date="2020" name="Cell Host Microbe">
        <title>Functional and Genomic Variation between Human-Derived Isolates of Lachnospiraceae Reveals Inter- and Intra-Species Diversity.</title>
        <authorList>
            <person name="Sorbara M.T."/>
            <person name="Littmann E.R."/>
            <person name="Fontana E."/>
            <person name="Moody T.U."/>
            <person name="Kohout C.E."/>
            <person name="Gjonbalaj M."/>
            <person name="Eaton V."/>
            <person name="Seok R."/>
            <person name="Leiner I.M."/>
            <person name="Pamer E.G."/>
        </authorList>
    </citation>
    <scope>NUCLEOTIDE SEQUENCE [LARGE SCALE GENOMIC DNA]</scope>
    <source>
        <strain evidence="4 5">MSK.15.26</strain>
    </source>
</reference>
<dbReference type="Proteomes" id="UP000822142">
    <property type="component" value="Unassembled WGS sequence"/>
</dbReference>
<feature type="region of interest" description="Disordered" evidence="1">
    <location>
        <begin position="1044"/>
        <end position="1075"/>
    </location>
</feature>
<dbReference type="SMART" id="SM00710">
    <property type="entry name" value="PbH1"/>
    <property type="match status" value="6"/>
</dbReference>
<dbReference type="EMBL" id="JAAITA010000014">
    <property type="protein sequence ID" value="NSJ86674.1"/>
    <property type="molecule type" value="Genomic_DNA"/>
</dbReference>
<evidence type="ECO:0000259" key="2">
    <source>
        <dbReference type="Pfam" id="PF13229"/>
    </source>
</evidence>
<dbReference type="InterPro" id="IPR011050">
    <property type="entry name" value="Pectin_lyase_fold/virulence"/>
</dbReference>
<organism evidence="4 5">
    <name type="scientific">Blautia hansenii</name>
    <name type="common">Ruminococcus hansenii</name>
    <dbReference type="NCBI Taxonomy" id="1322"/>
    <lineage>
        <taxon>Bacteria</taxon>
        <taxon>Bacillati</taxon>
        <taxon>Bacillota</taxon>
        <taxon>Clostridia</taxon>
        <taxon>Lachnospirales</taxon>
        <taxon>Lachnospiraceae</taxon>
        <taxon>Blautia</taxon>
    </lineage>
</organism>
<evidence type="ECO:0000256" key="1">
    <source>
        <dbReference type="SAM" id="MobiDB-lite"/>
    </source>
</evidence>
<dbReference type="Gene3D" id="2.60.40.3630">
    <property type="match status" value="1"/>
</dbReference>
<keyword evidence="5" id="KW-1185">Reference proteome</keyword>
<feature type="domain" description="Bacterial repeat" evidence="3">
    <location>
        <begin position="327"/>
        <end position="383"/>
    </location>
</feature>
<evidence type="ECO:0000259" key="3">
    <source>
        <dbReference type="Pfam" id="PF18998"/>
    </source>
</evidence>
<dbReference type="Gene3D" id="2.60.120.560">
    <property type="entry name" value="Exo-inulinase, domain 1"/>
    <property type="match status" value="1"/>
</dbReference>
<dbReference type="InterPro" id="IPR012334">
    <property type="entry name" value="Pectin_lyas_fold"/>
</dbReference>
<dbReference type="NCBIfam" id="TIGR01167">
    <property type="entry name" value="LPXTG_anchor"/>
    <property type="match status" value="1"/>
</dbReference>
<name>A0ABX2I928_BLAHA</name>
<dbReference type="Pfam" id="PF18998">
    <property type="entry name" value="Flg_new_2"/>
    <property type="match status" value="1"/>
</dbReference>
<protein>
    <submittedName>
        <fullName evidence="4">LPXTG cell wall anchor domain-containing protein</fullName>
    </submittedName>
</protein>